<comment type="caution">
    <text evidence="2">The sequence shown here is derived from an EMBL/GenBank/DDBJ whole genome shotgun (WGS) entry which is preliminary data.</text>
</comment>
<keyword evidence="2" id="KW-0547">Nucleotide-binding</keyword>
<dbReference type="EMBL" id="JALNMJ010000002">
    <property type="protein sequence ID" value="MCK7611555.1"/>
    <property type="molecule type" value="Genomic_DNA"/>
</dbReference>
<protein>
    <submittedName>
        <fullName evidence="2">ATP-binding protein</fullName>
    </submittedName>
</protein>
<dbReference type="Proteomes" id="UP001431221">
    <property type="component" value="Unassembled WGS sequence"/>
</dbReference>
<dbReference type="InterPro" id="IPR007421">
    <property type="entry name" value="Schlafen_AlbA_2_dom"/>
</dbReference>
<feature type="domain" description="Schlafen AlbA-2" evidence="1">
    <location>
        <begin position="24"/>
        <end position="161"/>
    </location>
</feature>
<dbReference type="RefSeq" id="WP_248151624.1">
    <property type="nucleotide sequence ID" value="NZ_JALNMJ010000002.1"/>
</dbReference>
<reference evidence="2" key="1">
    <citation type="submission" date="2022-04" db="EMBL/GenBank/DDBJ databases">
        <title>Roseibium sp. CAU 1639 isolated from mud.</title>
        <authorList>
            <person name="Kim W."/>
        </authorList>
    </citation>
    <scope>NUCLEOTIDE SEQUENCE</scope>
    <source>
        <strain evidence="2">CAU 1639</strain>
    </source>
</reference>
<accession>A0ABT0GQ44</accession>
<keyword evidence="3" id="KW-1185">Reference proteome</keyword>
<dbReference type="Gene3D" id="3.30.950.30">
    <property type="entry name" value="Schlafen, AAA domain"/>
    <property type="match status" value="1"/>
</dbReference>
<proteinExistence type="predicted"/>
<dbReference type="GO" id="GO:0005524">
    <property type="term" value="F:ATP binding"/>
    <property type="evidence" value="ECO:0007669"/>
    <property type="project" value="UniProtKB-KW"/>
</dbReference>
<name>A0ABT0GQ44_9HYPH</name>
<evidence type="ECO:0000313" key="3">
    <source>
        <dbReference type="Proteomes" id="UP001431221"/>
    </source>
</evidence>
<dbReference type="InterPro" id="IPR038461">
    <property type="entry name" value="Schlafen_AlbA_2_dom_sf"/>
</dbReference>
<sequence>MIDWTKELYSRGEAGIRSLIGQAESFEVEFKAKDDPSSTSLSNNDKKNIAKEVAGFANASGGVLIFGVKTKTDPASQQDVASELQPIAEIEKLSASIKSVLFSNVNPPLTDAEILIVRSDVDPGKGYALIYIPQSESGPHMSTAKGEHRYYRRIGEQTLLMDHRMVRDMMLSQRSANFEVGWEIGNTSSVVGNGKKNYRGSLSLIVRNCSAVTAQAPFFQISTDPALKALERDLHGFRLFQTNLGTVEVAGGNDVLLHPMATRKLNVFTISFSVLKAAFESFIEHGGADYFLQDHHWTFGGEVYAPNIRLNSLNDGLDINLICAAKNAVPKELCFELERQHLIKLASIASLGGEFSTPTRFSAIEFETKKLPSALIDERAPSISQIGL</sequence>
<keyword evidence="2" id="KW-0067">ATP-binding</keyword>
<dbReference type="PANTHER" id="PTHR30595:SF6">
    <property type="entry name" value="SCHLAFEN ALBA-2 DOMAIN-CONTAINING PROTEIN"/>
    <property type="match status" value="1"/>
</dbReference>
<gene>
    <name evidence="2" type="ORF">M0H32_05240</name>
</gene>
<evidence type="ECO:0000259" key="1">
    <source>
        <dbReference type="Pfam" id="PF04326"/>
    </source>
</evidence>
<evidence type="ECO:0000313" key="2">
    <source>
        <dbReference type="EMBL" id="MCK7611555.1"/>
    </source>
</evidence>
<dbReference type="PANTHER" id="PTHR30595">
    <property type="entry name" value="GLPR-RELATED TRANSCRIPTIONAL REPRESSOR"/>
    <property type="match status" value="1"/>
</dbReference>
<dbReference type="Pfam" id="PF04326">
    <property type="entry name" value="SLFN_AlbA_2"/>
    <property type="match status" value="1"/>
</dbReference>
<organism evidence="2 3">
    <name type="scientific">Roseibium sediminicola</name>
    <dbReference type="NCBI Taxonomy" id="2933272"/>
    <lineage>
        <taxon>Bacteria</taxon>
        <taxon>Pseudomonadati</taxon>
        <taxon>Pseudomonadota</taxon>
        <taxon>Alphaproteobacteria</taxon>
        <taxon>Hyphomicrobiales</taxon>
        <taxon>Stappiaceae</taxon>
        <taxon>Roseibium</taxon>
    </lineage>
</organism>